<evidence type="ECO:0000256" key="5">
    <source>
        <dbReference type="ARBA" id="ARBA00022490"/>
    </source>
</evidence>
<keyword evidence="6" id="KW-0539">Nucleus</keyword>
<dbReference type="EMBL" id="KQ977199">
    <property type="protein sequence ID" value="KYN04989.1"/>
    <property type="molecule type" value="Genomic_DNA"/>
</dbReference>
<keyword evidence="8" id="KW-1185">Reference proteome</keyword>
<dbReference type="STRING" id="456900.A0A151IKI0"/>
<evidence type="ECO:0000256" key="6">
    <source>
        <dbReference type="ARBA" id="ARBA00023242"/>
    </source>
</evidence>
<dbReference type="AlphaFoldDB" id="A0A151IKI0"/>
<comment type="subcellular location">
    <subcellularLocation>
        <location evidence="3">Cytoplasm</location>
    </subcellularLocation>
    <subcellularLocation>
        <location evidence="2">Nucleus</location>
    </subcellularLocation>
</comment>
<dbReference type="PANTHER" id="PTHR33588:SF1">
    <property type="entry name" value="CILIA- AND FLAGELLA-ASSOCIATED PROTEIN 299"/>
    <property type="match status" value="1"/>
</dbReference>
<dbReference type="Pfam" id="PF14713">
    <property type="entry name" value="DUF4464"/>
    <property type="match status" value="1"/>
</dbReference>
<evidence type="ECO:0000256" key="2">
    <source>
        <dbReference type="ARBA" id="ARBA00004123"/>
    </source>
</evidence>
<keyword evidence="5" id="KW-0963">Cytoplasm</keyword>
<comment type="function">
    <text evidence="1">May be involved in spermatogenesis.</text>
</comment>
<evidence type="ECO:0000256" key="1">
    <source>
        <dbReference type="ARBA" id="ARBA00003056"/>
    </source>
</evidence>
<evidence type="ECO:0000256" key="3">
    <source>
        <dbReference type="ARBA" id="ARBA00004496"/>
    </source>
</evidence>
<sequence length="238" mass="28414">MTVIGTQIDSDRRLLSFQNYEEYLDSLMTPADICYFKSSKTARQLAELGYRCTGETLSEESFYRRLQIVRDLLFPVHRHYELTSEFVSPASTLMKELALRERANRLRILSTIIFIRRFITKLQFEESAYIDFYDRLKSEDWLPYYRGEKKLSPLKRDLAYYHWRMGKTYLNETRNYVPIIDPKRGLLFKNIHDRQVITVDPTAISPGVQTTRVRVHCPFYEHVILYDHVIRSKITYDN</sequence>
<dbReference type="PANTHER" id="PTHR33588">
    <property type="entry name" value="CILIA- AND FLAGELLA-ASSOCIATED PROTEIN 299"/>
    <property type="match status" value="1"/>
</dbReference>
<dbReference type="Proteomes" id="UP000078542">
    <property type="component" value="Unassembled WGS sequence"/>
</dbReference>
<protein>
    <recommendedName>
        <fullName evidence="4">Cilia- and flagella-associated protein 299</fullName>
    </recommendedName>
</protein>
<dbReference type="GO" id="GO:0005737">
    <property type="term" value="C:cytoplasm"/>
    <property type="evidence" value="ECO:0007669"/>
    <property type="project" value="UniProtKB-SubCell"/>
</dbReference>
<organism evidence="7 8">
    <name type="scientific">Cyphomyrmex costatus</name>
    <dbReference type="NCBI Taxonomy" id="456900"/>
    <lineage>
        <taxon>Eukaryota</taxon>
        <taxon>Metazoa</taxon>
        <taxon>Ecdysozoa</taxon>
        <taxon>Arthropoda</taxon>
        <taxon>Hexapoda</taxon>
        <taxon>Insecta</taxon>
        <taxon>Pterygota</taxon>
        <taxon>Neoptera</taxon>
        <taxon>Endopterygota</taxon>
        <taxon>Hymenoptera</taxon>
        <taxon>Apocrita</taxon>
        <taxon>Aculeata</taxon>
        <taxon>Formicoidea</taxon>
        <taxon>Formicidae</taxon>
        <taxon>Myrmicinae</taxon>
        <taxon>Cyphomyrmex</taxon>
    </lineage>
</organism>
<evidence type="ECO:0000313" key="7">
    <source>
        <dbReference type="EMBL" id="KYN04989.1"/>
    </source>
</evidence>
<proteinExistence type="predicted"/>
<evidence type="ECO:0000313" key="8">
    <source>
        <dbReference type="Proteomes" id="UP000078542"/>
    </source>
</evidence>
<dbReference type="GO" id="GO:0005634">
    <property type="term" value="C:nucleus"/>
    <property type="evidence" value="ECO:0007669"/>
    <property type="project" value="UniProtKB-SubCell"/>
</dbReference>
<dbReference type="InterPro" id="IPR027887">
    <property type="entry name" value="DUF4464"/>
</dbReference>
<name>A0A151IKI0_9HYME</name>
<gene>
    <name evidence="7" type="ORF">ALC62_04103</name>
</gene>
<reference evidence="7 8" key="1">
    <citation type="submission" date="2016-03" db="EMBL/GenBank/DDBJ databases">
        <title>Cyphomyrmex costatus WGS genome.</title>
        <authorList>
            <person name="Nygaard S."/>
            <person name="Hu H."/>
            <person name="Boomsma J."/>
            <person name="Zhang G."/>
        </authorList>
    </citation>
    <scope>NUCLEOTIDE SEQUENCE [LARGE SCALE GENOMIC DNA]</scope>
    <source>
        <strain evidence="7">MS0001</strain>
        <tissue evidence="7">Whole body</tissue>
    </source>
</reference>
<evidence type="ECO:0000256" key="4">
    <source>
        <dbReference type="ARBA" id="ARBA00021436"/>
    </source>
</evidence>
<accession>A0A151IKI0</accession>